<evidence type="ECO:0000259" key="3">
    <source>
        <dbReference type="SMART" id="SM01043"/>
    </source>
</evidence>
<gene>
    <name evidence="4" type="ORF">SAMN04488554_0346</name>
</gene>
<dbReference type="AlphaFoldDB" id="A0A1H5CEA2"/>
<evidence type="ECO:0000313" key="5">
    <source>
        <dbReference type="Proteomes" id="UP000199220"/>
    </source>
</evidence>
<dbReference type="PANTHER" id="PTHR35807">
    <property type="entry name" value="TRANSCRIPTIONAL REGULATOR REDD-RELATED"/>
    <property type="match status" value="1"/>
</dbReference>
<dbReference type="EMBL" id="FNTX01000001">
    <property type="protein sequence ID" value="SED64956.1"/>
    <property type="molecule type" value="Genomic_DNA"/>
</dbReference>
<dbReference type="Proteomes" id="UP000199220">
    <property type="component" value="Unassembled WGS sequence"/>
</dbReference>
<dbReference type="SMART" id="SM01043">
    <property type="entry name" value="BTAD"/>
    <property type="match status" value="1"/>
</dbReference>
<keyword evidence="5" id="KW-1185">Reference proteome</keyword>
<dbReference type="Pfam" id="PF03704">
    <property type="entry name" value="BTAD"/>
    <property type="match status" value="1"/>
</dbReference>
<keyword evidence="1" id="KW-0805">Transcription regulation</keyword>
<keyword evidence="4" id="KW-0238">DNA-binding</keyword>
<dbReference type="InterPro" id="IPR036388">
    <property type="entry name" value="WH-like_DNA-bd_sf"/>
</dbReference>
<accession>A0A1H5CEA2</accession>
<evidence type="ECO:0000256" key="2">
    <source>
        <dbReference type="ARBA" id="ARBA00023163"/>
    </source>
</evidence>
<feature type="domain" description="Bacterial transcriptional activator" evidence="3">
    <location>
        <begin position="93"/>
        <end position="222"/>
    </location>
</feature>
<dbReference type="Gene3D" id="1.10.10.10">
    <property type="entry name" value="Winged helix-like DNA-binding domain superfamily/Winged helix DNA-binding domain"/>
    <property type="match status" value="1"/>
</dbReference>
<protein>
    <submittedName>
        <fullName evidence="4">DNA-binding transcriptional activator of the SARP family</fullName>
    </submittedName>
</protein>
<dbReference type="STRING" id="648782.SAMN04488554_0346"/>
<organism evidence="4 5">
    <name type="scientific">Ruania alba</name>
    <dbReference type="NCBI Taxonomy" id="648782"/>
    <lineage>
        <taxon>Bacteria</taxon>
        <taxon>Bacillati</taxon>
        <taxon>Actinomycetota</taxon>
        <taxon>Actinomycetes</taxon>
        <taxon>Micrococcales</taxon>
        <taxon>Ruaniaceae</taxon>
        <taxon>Ruania</taxon>
    </lineage>
</organism>
<dbReference type="InterPro" id="IPR005158">
    <property type="entry name" value="BTAD"/>
</dbReference>
<dbReference type="InterPro" id="IPR051677">
    <property type="entry name" value="AfsR-DnrI-RedD_regulator"/>
</dbReference>
<dbReference type="InterPro" id="IPR011990">
    <property type="entry name" value="TPR-like_helical_dom_sf"/>
</dbReference>
<evidence type="ECO:0000256" key="1">
    <source>
        <dbReference type="ARBA" id="ARBA00023015"/>
    </source>
</evidence>
<dbReference type="Gene3D" id="1.25.40.10">
    <property type="entry name" value="Tetratricopeptide repeat domain"/>
    <property type="match status" value="1"/>
</dbReference>
<keyword evidence="2" id="KW-0804">Transcription</keyword>
<name>A0A1H5CEA2_9MICO</name>
<proteinExistence type="predicted"/>
<dbReference type="GO" id="GO:0006355">
    <property type="term" value="P:regulation of DNA-templated transcription"/>
    <property type="evidence" value="ECO:0007669"/>
    <property type="project" value="TreeGrafter"/>
</dbReference>
<evidence type="ECO:0000313" key="4">
    <source>
        <dbReference type="EMBL" id="SED64956.1"/>
    </source>
</evidence>
<dbReference type="GO" id="GO:0003677">
    <property type="term" value="F:DNA binding"/>
    <property type="evidence" value="ECO:0007669"/>
    <property type="project" value="UniProtKB-KW"/>
</dbReference>
<sequence length="226" mass="25171">MVRIDVLGPLRVTSGRRPADIGGQRVELLAWLVMHANRPLPIGEVSRMLGDGARHGTAPQVRIQLRRLAVALPNGVVQVDEATVRLVLTEDAVDASRFSALAAAARRHWREGRHERVAADVDGALALWRSDPYPELLRYSAAIPEIQRLRRLRLGVLEMQQELAMDDGVDFTTVSTLRHLIAAHPERLGFRLMLARALHLMDRQVDALEVLRRASADLGGIRPHND</sequence>
<dbReference type="SUPFAM" id="SSF48452">
    <property type="entry name" value="TPR-like"/>
    <property type="match status" value="1"/>
</dbReference>
<reference evidence="5" key="1">
    <citation type="submission" date="2016-10" db="EMBL/GenBank/DDBJ databases">
        <authorList>
            <person name="Varghese N."/>
            <person name="Submissions S."/>
        </authorList>
    </citation>
    <scope>NUCLEOTIDE SEQUENCE [LARGE SCALE GENOMIC DNA]</scope>
    <source>
        <strain evidence="5">DSM 21368</strain>
    </source>
</reference>
<dbReference type="PANTHER" id="PTHR35807:SF1">
    <property type="entry name" value="TRANSCRIPTIONAL REGULATOR REDD"/>
    <property type="match status" value="1"/>
</dbReference>